<keyword evidence="5" id="KW-1185">Reference proteome</keyword>
<evidence type="ECO:0000256" key="1">
    <source>
        <dbReference type="ARBA" id="ARBA00004123"/>
    </source>
</evidence>
<organism evidence="5 6">
    <name type="scientific">Hyalella azteca</name>
    <name type="common">Amphipod</name>
    <dbReference type="NCBI Taxonomy" id="294128"/>
    <lineage>
        <taxon>Eukaryota</taxon>
        <taxon>Metazoa</taxon>
        <taxon>Ecdysozoa</taxon>
        <taxon>Arthropoda</taxon>
        <taxon>Crustacea</taxon>
        <taxon>Multicrustacea</taxon>
        <taxon>Malacostraca</taxon>
        <taxon>Eumalacostraca</taxon>
        <taxon>Peracarida</taxon>
        <taxon>Amphipoda</taxon>
        <taxon>Senticaudata</taxon>
        <taxon>Talitrida</taxon>
        <taxon>Talitroidea</taxon>
        <taxon>Hyalellidae</taxon>
        <taxon>Hyalella</taxon>
    </lineage>
</organism>
<name>A0A8B7NA03_HYAAZ</name>
<dbReference type="InterPro" id="IPR049629">
    <property type="entry name" value="DPY30_SDC1_DD"/>
</dbReference>
<comment type="subcellular location">
    <subcellularLocation>
        <location evidence="1">Nucleus</location>
    </subcellularLocation>
</comment>
<dbReference type="Proteomes" id="UP000694843">
    <property type="component" value="Unplaced"/>
</dbReference>
<dbReference type="GeneID" id="108667832"/>
<dbReference type="CDD" id="cd22965">
    <property type="entry name" value="DD_DPY30_SDC1"/>
    <property type="match status" value="1"/>
</dbReference>
<dbReference type="InterPro" id="IPR007858">
    <property type="entry name" value="Dpy-30_motif"/>
</dbReference>
<feature type="compositionally biased region" description="Polar residues" evidence="4">
    <location>
        <begin position="1"/>
        <end position="56"/>
    </location>
</feature>
<dbReference type="Pfam" id="PF05186">
    <property type="entry name" value="Dpy-30"/>
    <property type="match status" value="1"/>
</dbReference>
<reference evidence="6" key="1">
    <citation type="submission" date="2025-08" db="UniProtKB">
        <authorList>
            <consortium name="RefSeq"/>
        </authorList>
    </citation>
    <scope>IDENTIFICATION</scope>
    <source>
        <tissue evidence="6">Whole organism</tissue>
    </source>
</reference>
<dbReference type="GO" id="GO:0005634">
    <property type="term" value="C:nucleus"/>
    <property type="evidence" value="ECO:0007669"/>
    <property type="project" value="UniProtKB-SubCell"/>
</dbReference>
<evidence type="ECO:0000313" key="5">
    <source>
        <dbReference type="Proteomes" id="UP000694843"/>
    </source>
</evidence>
<evidence type="ECO:0000256" key="2">
    <source>
        <dbReference type="ARBA" id="ARBA00010849"/>
    </source>
</evidence>
<evidence type="ECO:0000313" key="6">
    <source>
        <dbReference type="RefSeq" id="XP_018010393.1"/>
    </source>
</evidence>
<proteinExistence type="inferred from homology"/>
<comment type="similarity">
    <text evidence="2">Belongs to the dpy-30 family.</text>
</comment>
<feature type="region of interest" description="Disordered" evidence="4">
    <location>
        <begin position="1"/>
        <end position="70"/>
    </location>
</feature>
<gene>
    <name evidence="6" type="primary">LOC108667832</name>
</gene>
<dbReference type="Gene3D" id="1.20.890.10">
    <property type="entry name" value="cAMP-dependent protein kinase regulatory subunit, dimerization-anchoring domain"/>
    <property type="match status" value="1"/>
</dbReference>
<evidence type="ECO:0000256" key="4">
    <source>
        <dbReference type="SAM" id="MobiDB-lite"/>
    </source>
</evidence>
<dbReference type="AlphaFoldDB" id="A0A8B7NA03"/>
<keyword evidence="3" id="KW-0539">Nucleus</keyword>
<evidence type="ECO:0000256" key="3">
    <source>
        <dbReference type="ARBA" id="ARBA00023242"/>
    </source>
</evidence>
<sequence length="121" mass="13136">MEVNKSSAENDSNGTSRDSSNSKSDNCNGSKTETSNNKMDSSNSSCKTGNSNGSTQPRKRSRLDLSSLTSRQYLDQTVVPVLLQALTKLNKERPSDPIDFIANYLRNHSENICEGNSSATA</sequence>
<dbReference type="KEGG" id="hazt:108667832"/>
<protein>
    <submittedName>
        <fullName evidence="6">Protein dpy-30 homolog</fullName>
    </submittedName>
</protein>
<accession>A0A8B7NA03</accession>
<dbReference type="OrthoDB" id="417678at2759"/>
<dbReference type="RefSeq" id="XP_018010393.1">
    <property type="nucleotide sequence ID" value="XM_018154904.1"/>
</dbReference>